<dbReference type="GO" id="GO:0005524">
    <property type="term" value="F:ATP binding"/>
    <property type="evidence" value="ECO:0007669"/>
    <property type="project" value="UniProtKB-KW"/>
</dbReference>
<dbReference type="InterPro" id="IPR027417">
    <property type="entry name" value="P-loop_NTPase"/>
</dbReference>
<sequence length="392" mass="43896">MRIILVTGKGGVGKTTVSAATALRAADLGYRTLVMSTDPAHSLADAFSCRLGDDPTPVVPNLDAQQIDSQQRLEESWGDVRDHLTELFDWSGLKGIEAEELTVFPGMDELFSLASVRDHARSDEYDLIVVDCAPTAETLRLLSLPEVMSWYMDKMFPLSRRVVKVVRPVLAKMSSMPVADDAVFDAVARFYERLDGIRELLSDPEITTARLVMNPEKMVIAEARRTYTYLGLFGYGVDSAIVNRVLPDSVTDPYFDRWREIQEGHLETVADGFIGTDIRTLRLFDEEMVGIELLRVVAEELYGDDDPTGRLSAIDPLRIEDEADSDDVALVLSVPLAEKGDVDVMRHDDELFVTIGPYRRSLVLPDSLKRRKIKRAKLDAGELRVLFTLEDR</sequence>
<dbReference type="AlphaFoldDB" id="A0A3B0R870"/>
<keyword evidence="11" id="KW-0378">Hydrolase</keyword>
<dbReference type="SUPFAM" id="SSF52540">
    <property type="entry name" value="P-loop containing nucleoside triphosphate hydrolases"/>
    <property type="match status" value="1"/>
</dbReference>
<evidence type="ECO:0000256" key="4">
    <source>
        <dbReference type="ARBA" id="ARBA00022849"/>
    </source>
</evidence>
<dbReference type="CDD" id="cd02035">
    <property type="entry name" value="ArsA"/>
    <property type="match status" value="1"/>
</dbReference>
<evidence type="ECO:0000259" key="10">
    <source>
        <dbReference type="Pfam" id="PF17886"/>
    </source>
</evidence>
<evidence type="ECO:0000256" key="8">
    <source>
        <dbReference type="ARBA" id="ARBA00066752"/>
    </source>
</evidence>
<dbReference type="InterPro" id="IPR040612">
    <property type="entry name" value="ArsA_HSP20-like"/>
</dbReference>
<dbReference type="NCBIfam" id="TIGR00345">
    <property type="entry name" value="GET3_arsA_TRC40"/>
    <property type="match status" value="1"/>
</dbReference>
<comment type="catalytic activity">
    <reaction evidence="6">
        <text>arsenite(in) + ATP + H2O = arsenite(out) + ADP + phosphate + H(+)</text>
        <dbReference type="Rhea" id="RHEA:11348"/>
        <dbReference type="ChEBI" id="CHEBI:15377"/>
        <dbReference type="ChEBI" id="CHEBI:15378"/>
        <dbReference type="ChEBI" id="CHEBI:29242"/>
        <dbReference type="ChEBI" id="CHEBI:30616"/>
        <dbReference type="ChEBI" id="CHEBI:43474"/>
        <dbReference type="ChEBI" id="CHEBI:456216"/>
        <dbReference type="EC" id="7.3.2.7"/>
    </reaction>
</comment>
<proteinExistence type="inferred from homology"/>
<dbReference type="Gene3D" id="3.40.50.300">
    <property type="entry name" value="P-loop containing nucleotide triphosphate hydrolases"/>
    <property type="match status" value="1"/>
</dbReference>
<keyword evidence="5" id="KW-1278">Translocase</keyword>
<feature type="domain" description="ArsA/GET3 Anion-transporting ATPase-like" evidence="9">
    <location>
        <begin position="1"/>
        <end position="302"/>
    </location>
</feature>
<protein>
    <recommendedName>
        <fullName evidence="8">arsenite-transporting ATPase</fullName>
        <ecNumber evidence="8">7.3.2.7</ecNumber>
    </recommendedName>
</protein>
<evidence type="ECO:0000256" key="5">
    <source>
        <dbReference type="ARBA" id="ARBA00022967"/>
    </source>
</evidence>
<dbReference type="FunFam" id="3.40.50.300:FF:001801">
    <property type="entry name" value="Putative arsenical pump-driving ATPase"/>
    <property type="match status" value="1"/>
</dbReference>
<evidence type="ECO:0000256" key="3">
    <source>
        <dbReference type="ARBA" id="ARBA00022840"/>
    </source>
</evidence>
<keyword evidence="2" id="KW-0547">Nucleotide-binding</keyword>
<evidence type="ECO:0000256" key="2">
    <source>
        <dbReference type="ARBA" id="ARBA00022741"/>
    </source>
</evidence>
<feature type="domain" description="ArsA HSP20-like" evidence="10">
    <location>
        <begin position="327"/>
        <end position="387"/>
    </location>
</feature>
<dbReference type="InterPro" id="IPR025723">
    <property type="entry name" value="ArsA/GET3_ATPase-like"/>
</dbReference>
<dbReference type="GO" id="GO:0016887">
    <property type="term" value="F:ATP hydrolysis activity"/>
    <property type="evidence" value="ECO:0007669"/>
    <property type="project" value="InterPro"/>
</dbReference>
<dbReference type="PANTHER" id="PTHR10803:SF3">
    <property type="entry name" value="ATPASE GET3"/>
    <property type="match status" value="1"/>
</dbReference>
<comment type="similarity">
    <text evidence="1">Belongs to the arsA ATPase family.</text>
</comment>
<keyword evidence="3" id="KW-0067">ATP-binding</keyword>
<dbReference type="SUPFAM" id="SSF49764">
    <property type="entry name" value="HSP20-like chaperones"/>
    <property type="match status" value="1"/>
</dbReference>
<dbReference type="InterPro" id="IPR016300">
    <property type="entry name" value="ATPase_ArsA/GET3"/>
</dbReference>
<evidence type="ECO:0000313" key="11">
    <source>
        <dbReference type="EMBL" id="VAV89514.1"/>
    </source>
</evidence>
<evidence type="ECO:0000259" key="9">
    <source>
        <dbReference type="Pfam" id="PF02374"/>
    </source>
</evidence>
<dbReference type="Pfam" id="PF02374">
    <property type="entry name" value="ArsA_ATPase"/>
    <property type="match status" value="1"/>
</dbReference>
<evidence type="ECO:0000256" key="6">
    <source>
        <dbReference type="ARBA" id="ARBA00052296"/>
    </source>
</evidence>
<dbReference type="EMBL" id="UOEI01000018">
    <property type="protein sequence ID" value="VAV89514.1"/>
    <property type="molecule type" value="Genomic_DNA"/>
</dbReference>
<organism evidence="11">
    <name type="scientific">hydrothermal vent metagenome</name>
    <dbReference type="NCBI Taxonomy" id="652676"/>
    <lineage>
        <taxon>unclassified sequences</taxon>
        <taxon>metagenomes</taxon>
        <taxon>ecological metagenomes</taxon>
    </lineage>
</organism>
<dbReference type="Pfam" id="PF17886">
    <property type="entry name" value="ArsA_HSP20"/>
    <property type="match status" value="1"/>
</dbReference>
<dbReference type="CDD" id="cd00298">
    <property type="entry name" value="ACD_sHsps_p23-like"/>
    <property type="match status" value="1"/>
</dbReference>
<comment type="function">
    <text evidence="7">Anion-transporting ATPase. Catalyzes the extrusion of arsenite.</text>
</comment>
<dbReference type="InterPro" id="IPR008978">
    <property type="entry name" value="HSP20-like_chaperone"/>
</dbReference>
<evidence type="ECO:0000256" key="7">
    <source>
        <dbReference type="ARBA" id="ARBA00059736"/>
    </source>
</evidence>
<dbReference type="EC" id="7.3.2.7" evidence="8"/>
<keyword evidence="4" id="KW-0059">Arsenical resistance</keyword>
<name>A0A3B0R870_9ZZZZ</name>
<gene>
    <name evidence="11" type="ORF">MNBD_ACTINO01-771</name>
</gene>
<evidence type="ECO:0000256" key="1">
    <source>
        <dbReference type="ARBA" id="ARBA00011040"/>
    </source>
</evidence>
<accession>A0A3B0R870</accession>
<dbReference type="PANTHER" id="PTHR10803">
    <property type="entry name" value="ARSENICAL PUMP-DRIVING ATPASE ARSENITE-TRANSLOCATING ATPASE"/>
    <property type="match status" value="1"/>
</dbReference>
<dbReference type="GO" id="GO:0015446">
    <property type="term" value="F:ATPase-coupled arsenite transmembrane transporter activity"/>
    <property type="evidence" value="ECO:0007669"/>
    <property type="project" value="UniProtKB-EC"/>
</dbReference>
<dbReference type="Gene3D" id="2.60.40.790">
    <property type="match status" value="1"/>
</dbReference>
<reference evidence="11" key="1">
    <citation type="submission" date="2018-06" db="EMBL/GenBank/DDBJ databases">
        <authorList>
            <person name="Zhirakovskaya E."/>
        </authorList>
    </citation>
    <scope>NUCLEOTIDE SEQUENCE</scope>
</reference>